<accession>A0AA37PX62</accession>
<dbReference type="EMBL" id="BQYH01000070">
    <property type="protein sequence ID" value="GKU75223.1"/>
    <property type="molecule type" value="Genomic_DNA"/>
</dbReference>
<keyword evidence="3" id="KW-1185">Reference proteome</keyword>
<dbReference type="AlphaFoldDB" id="A0AA37PX62"/>
<organism evidence="2 4">
    <name type="scientific">Mycobacterium montefiorense</name>
    <dbReference type="NCBI Taxonomy" id="154654"/>
    <lineage>
        <taxon>Bacteria</taxon>
        <taxon>Bacillati</taxon>
        <taxon>Actinomycetota</taxon>
        <taxon>Actinomycetes</taxon>
        <taxon>Mycobacteriales</taxon>
        <taxon>Mycobacteriaceae</taxon>
        <taxon>Mycobacterium</taxon>
        <taxon>Mycobacterium simiae complex</taxon>
    </lineage>
</organism>
<dbReference type="EMBL" id="BFCH01000022">
    <property type="protein sequence ID" value="GBG39845.1"/>
    <property type="molecule type" value="Genomic_DNA"/>
</dbReference>
<evidence type="ECO:0000313" key="2">
    <source>
        <dbReference type="EMBL" id="GKU75223.1"/>
    </source>
</evidence>
<reference evidence="2" key="4">
    <citation type="submission" date="2022-04" db="EMBL/GenBank/DDBJ databases">
        <authorList>
            <person name="Komine T."/>
            <person name="Fukano H."/>
            <person name="Wada S."/>
        </authorList>
    </citation>
    <scope>NUCLEOTIDE SEQUENCE</scope>
    <source>
        <strain evidence="2">NJB18185</strain>
    </source>
</reference>
<evidence type="ECO:0000313" key="4">
    <source>
        <dbReference type="Proteomes" id="UP001139505"/>
    </source>
</evidence>
<dbReference type="Proteomes" id="UP000245060">
    <property type="component" value="Unassembled WGS sequence"/>
</dbReference>
<sequence length="59" mass="6342">MVKLLEPIDVDIGVINPHTLDNEIAADGAMQCEKAVVAECERMILLRIDVGCAAFKDGS</sequence>
<dbReference type="Proteomes" id="UP001139505">
    <property type="component" value="Unassembled WGS sequence"/>
</dbReference>
<reference evidence="3" key="2">
    <citation type="submission" date="2018-04" db="EMBL/GenBank/DDBJ databases">
        <title>Draft genome sequence of Mycobacterium montefiorense isolated from Japanese black salamander.</title>
        <authorList>
            <person name="Fukano H."/>
            <person name="Yoshida M."/>
            <person name="Shimizu A."/>
            <person name="Iwao H."/>
            <person name="Kurata O."/>
            <person name="Katayama Y."/>
            <person name="Omatsu T."/>
            <person name="Mizutani T."/>
            <person name="Wada S."/>
            <person name="Hoshino Y."/>
        </authorList>
    </citation>
    <scope>NUCLEOTIDE SEQUENCE [LARGE SCALE GENOMIC DNA]</scope>
    <source>
        <strain evidence="3">BS</strain>
    </source>
</reference>
<protein>
    <submittedName>
        <fullName evidence="2">Uncharacterized protein</fullName>
    </submittedName>
</protein>
<proteinExistence type="predicted"/>
<comment type="caution">
    <text evidence="2">The sequence shown here is derived from an EMBL/GenBank/DDBJ whole genome shotgun (WGS) entry which is preliminary data.</text>
</comment>
<reference evidence="2" key="3">
    <citation type="journal article" date="2022" name="Microbiol. Resour. Announc.">
        <title>Draft Genome Sequences of Eight Mycobacterium montefiorense Strains Isolated from Salamanders in Captivity.</title>
        <authorList>
            <person name="Komine T."/>
            <person name="Ihara H."/>
            <person name="Fukano H."/>
            <person name="Hoshino Y."/>
            <person name="Kurata O."/>
            <person name="Wada S."/>
        </authorList>
    </citation>
    <scope>NUCLEOTIDE SEQUENCE</scope>
    <source>
        <strain evidence="2">NJB18185</strain>
    </source>
</reference>
<evidence type="ECO:0000313" key="1">
    <source>
        <dbReference type="EMBL" id="GBG39845.1"/>
    </source>
</evidence>
<reference evidence="1" key="1">
    <citation type="journal article" date="2018" name="Genome Announc.">
        <title>Draft Genome Sequence of Mycobacterium montefiorense Isolated from Japanese Black Salamander (Hynobius nigrescens).</title>
        <authorList>
            <person name="Fukano H."/>
            <person name="Yoshida M."/>
            <person name="Shimizu A."/>
            <person name="Iwao H."/>
            <person name="Katayama Y."/>
            <person name="Omatsu T."/>
            <person name="Mizutani T."/>
            <person name="Kurata O."/>
            <person name="Wada S."/>
            <person name="Hoshino Y."/>
        </authorList>
    </citation>
    <scope>NUCLEOTIDE SEQUENCE</scope>
    <source>
        <strain evidence="1">BS</strain>
    </source>
</reference>
<gene>
    <name evidence="1" type="ORF">MmonteBS_42170</name>
    <name evidence="2" type="ORF">NJB18185_49940</name>
</gene>
<evidence type="ECO:0000313" key="3">
    <source>
        <dbReference type="Proteomes" id="UP000245060"/>
    </source>
</evidence>
<name>A0AA37PX62_9MYCO</name>